<evidence type="ECO:0008006" key="6">
    <source>
        <dbReference type="Google" id="ProtNLM"/>
    </source>
</evidence>
<dbReference type="AlphaFoldDB" id="A0A7M7QCY4"/>
<evidence type="ECO:0000256" key="1">
    <source>
        <dbReference type="ARBA" id="ARBA00000032"/>
    </source>
</evidence>
<dbReference type="OrthoDB" id="258392at2759"/>
<dbReference type="InterPro" id="IPR029033">
    <property type="entry name" value="His_PPase_superfam"/>
</dbReference>
<protein>
    <recommendedName>
        <fullName evidence="6">Lysosomal acid phosphatase</fullName>
    </recommendedName>
</protein>
<dbReference type="PROSITE" id="PS51257">
    <property type="entry name" value="PROKAR_LIPOPROTEIN"/>
    <property type="match status" value="1"/>
</dbReference>
<dbReference type="InterPro" id="IPR000560">
    <property type="entry name" value="His_Pase_clade-2"/>
</dbReference>
<dbReference type="EnsemblMetazoa" id="XM_031928745">
    <property type="protein sequence ID" value="XP_031784605"/>
    <property type="gene ID" value="LOC100115072"/>
</dbReference>
<evidence type="ECO:0000313" key="5">
    <source>
        <dbReference type="Proteomes" id="UP000002358"/>
    </source>
</evidence>
<dbReference type="SUPFAM" id="SSF53254">
    <property type="entry name" value="Phosphoglycerate mutase-like"/>
    <property type="match status" value="1"/>
</dbReference>
<keyword evidence="3" id="KW-1133">Transmembrane helix</keyword>
<accession>A0A7M7QCY4</accession>
<keyword evidence="3" id="KW-0812">Transmembrane</keyword>
<dbReference type="InterPro" id="IPR033379">
    <property type="entry name" value="Acid_Pase_AS"/>
</dbReference>
<evidence type="ECO:0000256" key="2">
    <source>
        <dbReference type="ARBA" id="ARBA00005375"/>
    </source>
</evidence>
<dbReference type="KEGG" id="nvi:100115072"/>
<dbReference type="PANTHER" id="PTHR11567:SF19">
    <property type="entry name" value="GH19849P"/>
    <property type="match status" value="1"/>
</dbReference>
<dbReference type="GeneID" id="100115072"/>
<dbReference type="RefSeq" id="XP_031784605.1">
    <property type="nucleotide sequence ID" value="XM_031928745.2"/>
</dbReference>
<dbReference type="CDD" id="cd07061">
    <property type="entry name" value="HP_HAP_like"/>
    <property type="match status" value="1"/>
</dbReference>
<dbReference type="GO" id="GO:0003993">
    <property type="term" value="F:acid phosphatase activity"/>
    <property type="evidence" value="ECO:0007669"/>
    <property type="project" value="UniProtKB-EC"/>
</dbReference>
<comment type="similarity">
    <text evidence="2">Belongs to the histidine acid phosphatase family.</text>
</comment>
<dbReference type="Proteomes" id="UP000002358">
    <property type="component" value="Chromosome 4"/>
</dbReference>
<organism evidence="4 5">
    <name type="scientific">Nasonia vitripennis</name>
    <name type="common">Parasitic wasp</name>
    <dbReference type="NCBI Taxonomy" id="7425"/>
    <lineage>
        <taxon>Eukaryota</taxon>
        <taxon>Metazoa</taxon>
        <taxon>Ecdysozoa</taxon>
        <taxon>Arthropoda</taxon>
        <taxon>Hexapoda</taxon>
        <taxon>Insecta</taxon>
        <taxon>Pterygota</taxon>
        <taxon>Neoptera</taxon>
        <taxon>Endopterygota</taxon>
        <taxon>Hymenoptera</taxon>
        <taxon>Apocrita</taxon>
        <taxon>Proctotrupomorpha</taxon>
        <taxon>Chalcidoidea</taxon>
        <taxon>Pteromalidae</taxon>
        <taxon>Pteromalinae</taxon>
        <taxon>Nasonia</taxon>
    </lineage>
</organism>
<dbReference type="SMR" id="A0A7M7QCY4"/>
<dbReference type="PROSITE" id="PS00616">
    <property type="entry name" value="HIS_ACID_PHOSPHAT_1"/>
    <property type="match status" value="1"/>
</dbReference>
<dbReference type="InParanoid" id="A0A7M7QCY4"/>
<dbReference type="InterPro" id="IPR050645">
    <property type="entry name" value="Histidine_acid_phosphatase"/>
</dbReference>
<dbReference type="Pfam" id="PF00328">
    <property type="entry name" value="His_Phos_2"/>
    <property type="match status" value="1"/>
</dbReference>
<comment type="catalytic activity">
    <reaction evidence="1">
        <text>a phosphate monoester + H2O = an alcohol + phosphate</text>
        <dbReference type="Rhea" id="RHEA:15017"/>
        <dbReference type="ChEBI" id="CHEBI:15377"/>
        <dbReference type="ChEBI" id="CHEBI:30879"/>
        <dbReference type="ChEBI" id="CHEBI:43474"/>
        <dbReference type="ChEBI" id="CHEBI:67140"/>
        <dbReference type="EC" id="3.1.3.2"/>
    </reaction>
</comment>
<evidence type="ECO:0000313" key="4">
    <source>
        <dbReference type="EnsemblMetazoa" id="XP_031784606"/>
    </source>
</evidence>
<sequence length="382" mass="43764">MESRSALRRGCQPERRKTCTAVVVLAVIIGCVFLAYTAFGDKPKDISLKKVFVVFRHGDRNPTETYPNDPYLHYDWPDGWGALTKKGMRQMYTLGQWISKEFGWITEHKYAGASTIVNSSYSDRCIMSTQALLAGLYPPAEKDTFVPGLPWRPIPVHYVPRGMDKILVVGKSCPRLENALKEAYYNESLRSDKYLKSYYEALTNITGQPMKTITDVEFLYNTLEIEVMNGLELPPAIRKYYNSEMREIAARSYTLFTSNKLQQRLRGGPLLKHILQHMKNGSTNEKLHLYGTHDVNIVNTLRAMGFVDELFKLDLGVSLVYELRVIDGGQSQEVRISMLNNTETTTLYKLRIPGCEDSCKLDDLFQIWKDVIPDNWENECQL</sequence>
<name>A0A7M7QCY4_NASVI</name>
<dbReference type="PANTHER" id="PTHR11567">
    <property type="entry name" value="ACID PHOSPHATASE-RELATED"/>
    <property type="match status" value="1"/>
</dbReference>
<dbReference type="Gene3D" id="3.40.50.1240">
    <property type="entry name" value="Phosphoglycerate mutase-like"/>
    <property type="match status" value="1"/>
</dbReference>
<feature type="transmembrane region" description="Helical" evidence="3">
    <location>
        <begin position="21"/>
        <end position="39"/>
    </location>
</feature>
<evidence type="ECO:0000256" key="3">
    <source>
        <dbReference type="SAM" id="Phobius"/>
    </source>
</evidence>
<reference evidence="4" key="1">
    <citation type="submission" date="2021-01" db="UniProtKB">
        <authorList>
            <consortium name="EnsemblMetazoa"/>
        </authorList>
    </citation>
    <scope>IDENTIFICATION</scope>
</reference>
<proteinExistence type="inferred from homology"/>
<dbReference type="RefSeq" id="XP_031784606.1">
    <property type="nucleotide sequence ID" value="XM_031928746.1"/>
</dbReference>
<dbReference type="EnsemblMetazoa" id="XM_031928746">
    <property type="protein sequence ID" value="XP_031784606"/>
    <property type="gene ID" value="LOC100115072"/>
</dbReference>
<keyword evidence="3" id="KW-0472">Membrane</keyword>
<keyword evidence="5" id="KW-1185">Reference proteome</keyword>